<evidence type="ECO:0000313" key="3">
    <source>
        <dbReference type="Proteomes" id="UP001597453"/>
    </source>
</evidence>
<accession>A0ABW5RHL8</accession>
<dbReference type="Pfam" id="PF08751">
    <property type="entry name" value="TrwC"/>
    <property type="match status" value="1"/>
</dbReference>
<sequence length="139" mass="14836">MTAPQPTPLTRYFIEEGTPPGRWRGKGVAVLGMGELVVGDCVSEDQLQLLMGSACDPVTGKQLGLAFPAFKTTEQRIEARIAKLNADLTPGAKGEAVALIVTEENACAVRRVVARFDFTFSIPMSASVLWAVADAGSRR</sequence>
<organism evidence="2 3">
    <name type="scientific">Gulosibacter bifidus</name>
    <dbReference type="NCBI Taxonomy" id="272239"/>
    <lineage>
        <taxon>Bacteria</taxon>
        <taxon>Bacillati</taxon>
        <taxon>Actinomycetota</taxon>
        <taxon>Actinomycetes</taxon>
        <taxon>Micrococcales</taxon>
        <taxon>Microbacteriaceae</taxon>
        <taxon>Gulosibacter</taxon>
    </lineage>
</organism>
<dbReference type="RefSeq" id="WP_390279959.1">
    <property type="nucleotide sequence ID" value="NZ_JBHUNF010000002.1"/>
</dbReference>
<reference evidence="3" key="1">
    <citation type="journal article" date="2019" name="Int. J. Syst. Evol. Microbiol.">
        <title>The Global Catalogue of Microorganisms (GCM) 10K type strain sequencing project: providing services to taxonomists for standard genome sequencing and annotation.</title>
        <authorList>
            <consortium name="The Broad Institute Genomics Platform"/>
            <consortium name="The Broad Institute Genome Sequencing Center for Infectious Disease"/>
            <person name="Wu L."/>
            <person name="Ma J."/>
        </authorList>
    </citation>
    <scope>NUCLEOTIDE SEQUENCE [LARGE SCALE GENOMIC DNA]</scope>
    <source>
        <strain evidence="3">TISTR 1511</strain>
    </source>
</reference>
<evidence type="ECO:0000313" key="2">
    <source>
        <dbReference type="EMBL" id="MFD2674408.1"/>
    </source>
</evidence>
<proteinExistence type="predicted"/>
<comment type="caution">
    <text evidence="2">The sequence shown here is derived from an EMBL/GenBank/DDBJ whole genome shotgun (WGS) entry which is preliminary data.</text>
</comment>
<dbReference type="Proteomes" id="UP001597453">
    <property type="component" value="Unassembled WGS sequence"/>
</dbReference>
<name>A0ABW5RHL8_9MICO</name>
<keyword evidence="3" id="KW-1185">Reference proteome</keyword>
<dbReference type="SUPFAM" id="SSF55464">
    <property type="entry name" value="Origin of replication-binding domain, RBD-like"/>
    <property type="match status" value="1"/>
</dbReference>
<gene>
    <name evidence="2" type="ORF">ACFSUQ_03725</name>
</gene>
<protein>
    <submittedName>
        <fullName evidence="2">Relaxase domain-containing protein</fullName>
    </submittedName>
</protein>
<feature type="domain" description="TrwC relaxase" evidence="1">
    <location>
        <begin position="11"/>
        <end position="135"/>
    </location>
</feature>
<evidence type="ECO:0000259" key="1">
    <source>
        <dbReference type="Pfam" id="PF08751"/>
    </source>
</evidence>
<dbReference type="InterPro" id="IPR014862">
    <property type="entry name" value="TrwC"/>
</dbReference>
<dbReference type="EMBL" id="JBHUNF010000002">
    <property type="protein sequence ID" value="MFD2674408.1"/>
    <property type="molecule type" value="Genomic_DNA"/>
</dbReference>